<dbReference type="RefSeq" id="XP_009548871.1">
    <property type="nucleotide sequence ID" value="XM_009550576.1"/>
</dbReference>
<dbReference type="KEGG" id="hir:HETIRDRAFT_453187"/>
<dbReference type="Proteomes" id="UP000030671">
    <property type="component" value="Unassembled WGS sequence"/>
</dbReference>
<evidence type="ECO:0000313" key="2">
    <source>
        <dbReference type="Proteomes" id="UP000030671"/>
    </source>
</evidence>
<accession>W4JZL7</accession>
<evidence type="ECO:0000313" key="1">
    <source>
        <dbReference type="EMBL" id="ETW78535.1"/>
    </source>
</evidence>
<organism evidence="1 2">
    <name type="scientific">Heterobasidion irregulare (strain TC 32-1)</name>
    <dbReference type="NCBI Taxonomy" id="747525"/>
    <lineage>
        <taxon>Eukaryota</taxon>
        <taxon>Fungi</taxon>
        <taxon>Dikarya</taxon>
        <taxon>Basidiomycota</taxon>
        <taxon>Agaricomycotina</taxon>
        <taxon>Agaricomycetes</taxon>
        <taxon>Russulales</taxon>
        <taxon>Bondarzewiaceae</taxon>
        <taxon>Heterobasidion</taxon>
        <taxon>Heterobasidion annosum species complex</taxon>
    </lineage>
</organism>
<gene>
    <name evidence="1" type="ORF">HETIRDRAFT_453187</name>
</gene>
<protein>
    <submittedName>
        <fullName evidence="1">Uncharacterized protein</fullName>
    </submittedName>
</protein>
<keyword evidence="2" id="KW-1185">Reference proteome</keyword>
<reference evidence="1 2" key="1">
    <citation type="journal article" date="2012" name="New Phytol.">
        <title>Insight into trade-off between wood decay and parasitism from the genome of a fungal forest pathogen.</title>
        <authorList>
            <person name="Olson A."/>
            <person name="Aerts A."/>
            <person name="Asiegbu F."/>
            <person name="Belbahri L."/>
            <person name="Bouzid O."/>
            <person name="Broberg A."/>
            <person name="Canback B."/>
            <person name="Coutinho P.M."/>
            <person name="Cullen D."/>
            <person name="Dalman K."/>
            <person name="Deflorio G."/>
            <person name="van Diepen L.T."/>
            <person name="Dunand C."/>
            <person name="Duplessis S."/>
            <person name="Durling M."/>
            <person name="Gonthier P."/>
            <person name="Grimwood J."/>
            <person name="Fossdal C.G."/>
            <person name="Hansson D."/>
            <person name="Henrissat B."/>
            <person name="Hietala A."/>
            <person name="Himmelstrand K."/>
            <person name="Hoffmeister D."/>
            <person name="Hogberg N."/>
            <person name="James T.Y."/>
            <person name="Karlsson M."/>
            <person name="Kohler A."/>
            <person name="Kues U."/>
            <person name="Lee Y.H."/>
            <person name="Lin Y.C."/>
            <person name="Lind M."/>
            <person name="Lindquist E."/>
            <person name="Lombard V."/>
            <person name="Lucas S."/>
            <person name="Lunden K."/>
            <person name="Morin E."/>
            <person name="Murat C."/>
            <person name="Park J."/>
            <person name="Raffaello T."/>
            <person name="Rouze P."/>
            <person name="Salamov A."/>
            <person name="Schmutz J."/>
            <person name="Solheim H."/>
            <person name="Stahlberg J."/>
            <person name="Velez H."/>
            <person name="de Vries R.P."/>
            <person name="Wiebenga A."/>
            <person name="Woodward S."/>
            <person name="Yakovlev I."/>
            <person name="Garbelotto M."/>
            <person name="Martin F."/>
            <person name="Grigoriev I.V."/>
            <person name="Stenlid J."/>
        </authorList>
    </citation>
    <scope>NUCLEOTIDE SEQUENCE [LARGE SCALE GENOMIC DNA]</scope>
    <source>
        <strain evidence="1 2">TC 32-1</strain>
    </source>
</reference>
<dbReference type="HOGENOM" id="CLU_132759_0_0_1"/>
<dbReference type="GeneID" id="20676354"/>
<proteinExistence type="predicted"/>
<name>W4JZL7_HETIT</name>
<dbReference type="EMBL" id="KI925461">
    <property type="protein sequence ID" value="ETW78535.1"/>
    <property type="molecule type" value="Genomic_DNA"/>
</dbReference>
<sequence>MSHWSDLNYYPAFPDNNASKPIYFETPGLEPAAVLGSRHVLLIWDNDRGGTLVHQVMQLTGIPSRYFYDTSPVAKLRNPATRPLNTYISLGTFTRAQRDAILELAKAVPYDPASYINGCQVWTRDLLQAMIAHGYLAESTFRQIEAVVPLIHRRA</sequence>
<dbReference type="AlphaFoldDB" id="W4JZL7"/>
<dbReference type="InParanoid" id="W4JZL7"/>
<dbReference type="OrthoDB" id="3235294at2759"/>